<evidence type="ECO:0000313" key="2">
    <source>
        <dbReference type="EMBL" id="RSL91472.1"/>
    </source>
</evidence>
<name>A0A428SNX1_9HYPO</name>
<protein>
    <recommendedName>
        <fullName evidence="1">Aminoglycoside phosphotransferase domain-containing protein</fullName>
    </recommendedName>
</protein>
<dbReference type="PANTHER" id="PTHR21310">
    <property type="entry name" value="AMINOGLYCOSIDE PHOSPHOTRANSFERASE-RELATED-RELATED"/>
    <property type="match status" value="1"/>
</dbReference>
<keyword evidence="3" id="KW-1185">Reference proteome</keyword>
<dbReference type="SUPFAM" id="SSF56112">
    <property type="entry name" value="Protein kinase-like (PK-like)"/>
    <property type="match status" value="1"/>
</dbReference>
<gene>
    <name evidence="2" type="ORF">CEP52_014229</name>
</gene>
<accession>A0A428SNX1</accession>
<sequence>MGKPADHLPPVISDDAINMLLQIIGLPQATTITRPKVIAQYHSIYFLTLPPTDKSRGHSELVLRVSGHHIPVIKTMNEIGVMTWLSNNTTIPLPDIIAYDSSVENPINHEYTLLSRVQGVTLSDICDTLDDGQILQLFDQLIDILCQLQDHPWEGIGGLVLEEEGQPKLGPIVDETFWQTMDVEALWPEGETVATLNIRGPFPTYVDFVSAQIQQSVRLIQIHDNLAFMRDLIPRLEAFVAALQTHADDLNMVKLRLAHKDLHFANVMIDTSGEITGILDWEFSGVVPFTKWNPRRSFLWNGLDNTTSLGEKQRLLGLFTQRCKERGISLLEDANYASPLQESMQEVADFLRGIVEVSPRKQRQHLVQGWRETVLENISNFGV</sequence>
<dbReference type="EMBL" id="NKCK01000217">
    <property type="protein sequence ID" value="RSL91472.1"/>
    <property type="molecule type" value="Genomic_DNA"/>
</dbReference>
<comment type="caution">
    <text evidence="2">The sequence shown here is derived from an EMBL/GenBank/DDBJ whole genome shotgun (WGS) entry which is preliminary data.</text>
</comment>
<proteinExistence type="predicted"/>
<evidence type="ECO:0000313" key="3">
    <source>
        <dbReference type="Proteomes" id="UP000287144"/>
    </source>
</evidence>
<dbReference type="PANTHER" id="PTHR21310:SF13">
    <property type="entry name" value="AMINOGLYCOSIDE PHOSPHOTRANSFERASE DOMAIN-CONTAINING PROTEIN"/>
    <property type="match status" value="1"/>
</dbReference>
<dbReference type="Gene3D" id="3.90.1200.10">
    <property type="match status" value="1"/>
</dbReference>
<feature type="domain" description="Aminoglycoside phosphotransferase" evidence="1">
    <location>
        <begin position="58"/>
        <end position="288"/>
    </location>
</feature>
<evidence type="ECO:0000259" key="1">
    <source>
        <dbReference type="Pfam" id="PF01636"/>
    </source>
</evidence>
<dbReference type="InterPro" id="IPR011009">
    <property type="entry name" value="Kinase-like_dom_sf"/>
</dbReference>
<dbReference type="Proteomes" id="UP000287144">
    <property type="component" value="Unassembled WGS sequence"/>
</dbReference>
<dbReference type="Pfam" id="PF01636">
    <property type="entry name" value="APH"/>
    <property type="match status" value="1"/>
</dbReference>
<dbReference type="STRING" id="1325735.A0A428SNX1"/>
<dbReference type="InterPro" id="IPR051678">
    <property type="entry name" value="AGP_Transferase"/>
</dbReference>
<reference evidence="2 3" key="1">
    <citation type="submission" date="2017-06" db="EMBL/GenBank/DDBJ databases">
        <title>Comparative genomic analysis of Ambrosia Fusariam Clade fungi.</title>
        <authorList>
            <person name="Stajich J.E."/>
            <person name="Carrillo J."/>
            <person name="Kijimoto T."/>
            <person name="Eskalen A."/>
            <person name="O'Donnell K."/>
            <person name="Kasson M."/>
        </authorList>
    </citation>
    <scope>NUCLEOTIDE SEQUENCE [LARGE SCALE GENOMIC DNA]</scope>
    <source>
        <strain evidence="2 3">NRRL62579</strain>
    </source>
</reference>
<organism evidence="2 3">
    <name type="scientific">Fusarium oligoseptatum</name>
    <dbReference type="NCBI Taxonomy" id="2604345"/>
    <lineage>
        <taxon>Eukaryota</taxon>
        <taxon>Fungi</taxon>
        <taxon>Dikarya</taxon>
        <taxon>Ascomycota</taxon>
        <taxon>Pezizomycotina</taxon>
        <taxon>Sordariomycetes</taxon>
        <taxon>Hypocreomycetidae</taxon>
        <taxon>Hypocreales</taxon>
        <taxon>Nectriaceae</taxon>
        <taxon>Fusarium</taxon>
        <taxon>Fusarium solani species complex</taxon>
    </lineage>
</organism>
<dbReference type="InterPro" id="IPR002575">
    <property type="entry name" value="Aminoglycoside_PTrfase"/>
</dbReference>
<dbReference type="AlphaFoldDB" id="A0A428SNX1"/>